<organism evidence="2 3">
    <name type="scientific">Deinococcus carri</name>
    <dbReference type="NCBI Taxonomy" id="1211323"/>
    <lineage>
        <taxon>Bacteria</taxon>
        <taxon>Thermotogati</taxon>
        <taxon>Deinococcota</taxon>
        <taxon>Deinococci</taxon>
        <taxon>Deinococcales</taxon>
        <taxon>Deinococcaceae</taxon>
        <taxon>Deinococcus</taxon>
    </lineage>
</organism>
<proteinExistence type="predicted"/>
<evidence type="ECO:0000256" key="1">
    <source>
        <dbReference type="SAM" id="SignalP"/>
    </source>
</evidence>
<gene>
    <name evidence="2" type="ORF">Dcar01_00533</name>
</gene>
<sequence length="514" mass="52199">MRADARFPALPLRPALAALLLGSGLLAGAQGAPLTVQQALGRVEVQDSSGTWRAVSGSTPVRLGLRTASGTPGGRAWLASTAGGRSGTLLVGPGSQLRVSQGEADLRGGQFLLGGPVGVHVLGNHLVLERGAQARVDLADGTRRVALLGGSARLALGSRVVRLGAGQQVALKTGQVTPFAETDPWYAAAFTGPGSATVQATRGPVYVASGGTRKIAGVGEVLQTGERLTTGGGAWAEVGFSGGGYLRLQAQSELTVRGNERTARGPETTLQLTRGSAWNVVSSTQAAPASPAIGSTAARGSVFQVEAGRLVRVFGGQTGTAGAVLAGTPGPSNPALDAERAQPLTLVVDPVTLPLRDLTLSAVSLPAARVTAQMGRRSFPLTSLGGGRFRLDTAPGLTEGPHTVVVRAEWRGQVRTRTLRVTLDRTPPVLSDLGAEQAGSLLTVSGTVRDEEAGTDRASVGVTVDLGGESFSRTVALTGGSGTFQFPLPAPAPGTPVRLTVRDAAGNEAHAVLP</sequence>
<protein>
    <recommendedName>
        <fullName evidence="4">FecR protein domain-containing protein</fullName>
    </recommendedName>
</protein>
<dbReference type="PANTHER" id="PTHR38731:SF3">
    <property type="entry name" value="BLL6125 PROTEIN"/>
    <property type="match status" value="1"/>
</dbReference>
<dbReference type="Proteomes" id="UP001401887">
    <property type="component" value="Unassembled WGS sequence"/>
</dbReference>
<accession>A0ABP9W5T4</accession>
<dbReference type="InterPro" id="IPR013783">
    <property type="entry name" value="Ig-like_fold"/>
</dbReference>
<evidence type="ECO:0008006" key="4">
    <source>
        <dbReference type="Google" id="ProtNLM"/>
    </source>
</evidence>
<dbReference type="RefSeq" id="WP_345460465.1">
    <property type="nucleotide sequence ID" value="NZ_BAABRP010000001.1"/>
</dbReference>
<evidence type="ECO:0000313" key="3">
    <source>
        <dbReference type="Proteomes" id="UP001401887"/>
    </source>
</evidence>
<keyword evidence="3" id="KW-1185">Reference proteome</keyword>
<comment type="caution">
    <text evidence="2">The sequence shown here is derived from an EMBL/GenBank/DDBJ whole genome shotgun (WGS) entry which is preliminary data.</text>
</comment>
<reference evidence="2 3" key="1">
    <citation type="submission" date="2024-02" db="EMBL/GenBank/DDBJ databases">
        <title>Deinococcus carri NBRC 110142.</title>
        <authorList>
            <person name="Ichikawa N."/>
            <person name="Katano-Makiyama Y."/>
            <person name="Hidaka K."/>
        </authorList>
    </citation>
    <scope>NUCLEOTIDE SEQUENCE [LARGE SCALE GENOMIC DNA]</scope>
    <source>
        <strain evidence="2 3">NBRC 110142</strain>
    </source>
</reference>
<dbReference type="Gene3D" id="2.60.40.10">
    <property type="entry name" value="Immunoglobulins"/>
    <property type="match status" value="1"/>
</dbReference>
<feature type="chain" id="PRO_5046180976" description="FecR protein domain-containing protein" evidence="1">
    <location>
        <begin position="30"/>
        <end position="514"/>
    </location>
</feature>
<dbReference type="PANTHER" id="PTHR38731">
    <property type="entry name" value="LIPL45-RELATED LIPOPROTEIN-RELATED"/>
    <property type="match status" value="1"/>
</dbReference>
<evidence type="ECO:0000313" key="2">
    <source>
        <dbReference type="EMBL" id="GAA5511820.1"/>
    </source>
</evidence>
<feature type="signal peptide" evidence="1">
    <location>
        <begin position="1"/>
        <end position="29"/>
    </location>
</feature>
<name>A0ABP9W5T4_9DEIO</name>
<dbReference type="EMBL" id="BAABRP010000001">
    <property type="protein sequence ID" value="GAA5511820.1"/>
    <property type="molecule type" value="Genomic_DNA"/>
</dbReference>
<keyword evidence="1" id="KW-0732">Signal</keyword>